<feature type="domain" description="Terminase large subunit ribonuclease H-like" evidence="1">
    <location>
        <begin position="373"/>
        <end position="483"/>
    </location>
</feature>
<evidence type="ECO:0000313" key="2">
    <source>
        <dbReference type="EMBL" id="UGL61147.1"/>
    </source>
</evidence>
<dbReference type="NCBIfam" id="NF033889">
    <property type="entry name" value="termin_lrg_T7"/>
    <property type="match status" value="1"/>
</dbReference>
<dbReference type="SUPFAM" id="SSF53098">
    <property type="entry name" value="Ribonuclease H-like"/>
    <property type="match status" value="1"/>
</dbReference>
<dbReference type="EMBL" id="OL581612">
    <property type="protein sequence ID" value="UGL61147.1"/>
    <property type="molecule type" value="Genomic_DNA"/>
</dbReference>
<evidence type="ECO:0000259" key="1">
    <source>
        <dbReference type="Pfam" id="PF22530"/>
    </source>
</evidence>
<proteinExistence type="predicted"/>
<keyword evidence="3" id="KW-1185">Reference proteome</keyword>
<dbReference type="Gene3D" id="3.30.420.240">
    <property type="match status" value="1"/>
</dbReference>
<dbReference type="InterPro" id="IPR054762">
    <property type="entry name" value="Gp19_RNaseH-like"/>
</dbReference>
<reference evidence="2" key="1">
    <citation type="submission" date="2021-11" db="EMBL/GenBank/DDBJ databases">
        <title>Complete genome sequence of Pseudomonas phage Eisa9.</title>
        <authorList>
            <person name="Korniienko N."/>
            <person name="Kharina A."/>
            <person name="Zrelovs N."/>
            <person name="Jindrichova B."/>
            <person name="Moravec T."/>
            <person name="Budzanivska I."/>
            <person name="Burketova L."/>
            <person name="Kalachova T."/>
        </authorList>
    </citation>
    <scope>NUCLEOTIDE SEQUENCE</scope>
</reference>
<protein>
    <submittedName>
        <fullName evidence="2">Terminase large subunit</fullName>
    </submittedName>
</protein>
<organism evidence="2 3">
    <name type="scientific">Pseudomonas phage Eisa9</name>
    <dbReference type="NCBI Taxonomy" id="2900148"/>
    <lineage>
        <taxon>Viruses</taxon>
        <taxon>Duplodnaviria</taxon>
        <taxon>Heunggongvirae</taxon>
        <taxon>Uroviricota</taxon>
        <taxon>Caudoviricetes</taxon>
        <taxon>Autographivirales</taxon>
        <taxon>Autonotataviridae</taxon>
        <taxon>Pollyceevirus</taxon>
        <taxon>Pollyceevirus Eisa9</taxon>
    </lineage>
</organism>
<evidence type="ECO:0000313" key="3">
    <source>
        <dbReference type="Proteomes" id="UP000828016"/>
    </source>
</evidence>
<dbReference type="InterPro" id="IPR027417">
    <property type="entry name" value="P-loop_NTPase"/>
</dbReference>
<name>A0AAE8YJ12_9CAUD</name>
<sequence length="592" mass="65920">MAQKRTQRHALLERLQEEYDHFLPFLVAGMHFLGFKTTEVQQDIGCFLEFGPNDLMVQAQRSQAKSTITALFAVWFLIQNPKNRILIISAGGKQANEISTLVTRIILNWDILECLRPDASHGDRTSVEAFDVHWELKGVEKSPSVACIGITGNLQGKRADLLIADDIESAKNSRTALMRELLLNLLRDFPSICVGRDGQPPKTVFLGTPQSDSSVYNTLPGSGYCVRIWPGRYPALGEEESYGDMLAPMIRRRMEADPSLRHGYGPTGKSGAPTDPMLLDDHALCTKENKQGPAYFQLQHMLCTLLSDMERYPLKTTHLVVMRLGEQLPMHFVRSMEATGLRQYQVGSLKFQVSATSFISPETSKPTGRVLAIDPAGGGKNGDETGVAVADQLGGNIYVRYAGAVRGGYDSDTLEKIVALAKRFDPDVIIIEKNMGHGAFTQVLLPLLRKANVRASVVDVFHSGQKEQRIADVIEPVAARGSLVFDESVIVEDWASTQNYPADKRQVYTLMHQFTKLTRDRGALAKDDRLDALSMAIAHWVKALGQDSEIQAQRARDAELVKHFQDPMHYARTTDYTVRHAKFASTLPRKRK</sequence>
<accession>A0AAE8YJ12</accession>
<dbReference type="Proteomes" id="UP000828016">
    <property type="component" value="Segment"/>
</dbReference>
<dbReference type="Pfam" id="PF22530">
    <property type="entry name" value="Terminase-T7_RNaseH-like"/>
    <property type="match status" value="1"/>
</dbReference>
<dbReference type="InterPro" id="IPR047987">
    <property type="entry name" value="Gp19-like_virus"/>
</dbReference>
<dbReference type="Gene3D" id="3.40.50.300">
    <property type="entry name" value="P-loop containing nucleotide triphosphate hydrolases"/>
    <property type="match status" value="1"/>
</dbReference>
<dbReference type="InterPro" id="IPR012337">
    <property type="entry name" value="RNaseH-like_sf"/>
</dbReference>